<keyword evidence="6 8" id="KW-0408">Iron</keyword>
<dbReference type="InterPro" id="IPR014710">
    <property type="entry name" value="RmlC-like_jellyroll"/>
</dbReference>
<evidence type="ECO:0000256" key="5">
    <source>
        <dbReference type="ARBA" id="ARBA00023002"/>
    </source>
</evidence>
<dbReference type="PaxDb" id="44689-DDB0231093"/>
<evidence type="ECO:0000256" key="6">
    <source>
        <dbReference type="ARBA" id="ARBA00023004"/>
    </source>
</evidence>
<evidence type="ECO:0000256" key="1">
    <source>
        <dbReference type="ARBA" id="ARBA00006622"/>
    </source>
</evidence>
<organism evidence="11 12">
    <name type="scientific">Dictyostelium discoideum</name>
    <name type="common">Social amoeba</name>
    <dbReference type="NCBI Taxonomy" id="44689"/>
    <lineage>
        <taxon>Eukaryota</taxon>
        <taxon>Amoebozoa</taxon>
        <taxon>Evosea</taxon>
        <taxon>Eumycetozoa</taxon>
        <taxon>Dictyostelia</taxon>
        <taxon>Dictyosteliales</taxon>
        <taxon>Dictyosteliaceae</taxon>
        <taxon>Dictyostelium</taxon>
    </lineage>
</organism>
<evidence type="ECO:0000313" key="11">
    <source>
        <dbReference type="EMBL" id="EAL63677.1"/>
    </source>
</evidence>
<dbReference type="InterPro" id="IPR011051">
    <property type="entry name" value="RmlC_Cupin_sf"/>
</dbReference>
<reference evidence="11 12" key="1">
    <citation type="journal article" date="2005" name="Nature">
        <title>The genome of the social amoeba Dictyostelium discoideum.</title>
        <authorList>
            <consortium name="The Dictyostelium discoideum Sequencing Consortium"/>
            <person name="Eichinger L."/>
            <person name="Pachebat J.A."/>
            <person name="Glockner G."/>
            <person name="Rajandream M.A."/>
            <person name="Sucgang R."/>
            <person name="Berriman M."/>
            <person name="Song J."/>
            <person name="Olsen R."/>
            <person name="Szafranski K."/>
            <person name="Xu Q."/>
            <person name="Tunggal B."/>
            <person name="Kummerfeld S."/>
            <person name="Madera M."/>
            <person name="Konfortov B.A."/>
            <person name="Rivero F."/>
            <person name="Bankier A.T."/>
            <person name="Lehmann R."/>
            <person name="Hamlin N."/>
            <person name="Davies R."/>
            <person name="Gaudet P."/>
            <person name="Fey P."/>
            <person name="Pilcher K."/>
            <person name="Chen G."/>
            <person name="Saunders D."/>
            <person name="Sodergren E."/>
            <person name="Davis P."/>
            <person name="Kerhornou A."/>
            <person name="Nie X."/>
            <person name="Hall N."/>
            <person name="Anjard C."/>
            <person name="Hemphill L."/>
            <person name="Bason N."/>
            <person name="Farbrother P."/>
            <person name="Desany B."/>
            <person name="Just E."/>
            <person name="Morio T."/>
            <person name="Rost R."/>
            <person name="Churcher C."/>
            <person name="Cooper J."/>
            <person name="Haydock S."/>
            <person name="van Driessche N."/>
            <person name="Cronin A."/>
            <person name="Goodhead I."/>
            <person name="Muzny D."/>
            <person name="Mourier T."/>
            <person name="Pain A."/>
            <person name="Lu M."/>
            <person name="Harper D."/>
            <person name="Lindsay R."/>
            <person name="Hauser H."/>
            <person name="James K."/>
            <person name="Quiles M."/>
            <person name="Madan Babu M."/>
            <person name="Saito T."/>
            <person name="Buchrieser C."/>
            <person name="Wardroper A."/>
            <person name="Felder M."/>
            <person name="Thangavelu M."/>
            <person name="Johnson D."/>
            <person name="Knights A."/>
            <person name="Loulseged H."/>
            <person name="Mungall K."/>
            <person name="Oliver K."/>
            <person name="Price C."/>
            <person name="Quail M.A."/>
            <person name="Urushihara H."/>
            <person name="Hernandez J."/>
            <person name="Rabbinowitsch E."/>
            <person name="Steffen D."/>
            <person name="Sanders M."/>
            <person name="Ma J."/>
            <person name="Kohara Y."/>
            <person name="Sharp S."/>
            <person name="Simmonds M."/>
            <person name="Spiegler S."/>
            <person name="Tivey A."/>
            <person name="Sugano S."/>
            <person name="White B."/>
            <person name="Walker D."/>
            <person name="Woodward J."/>
            <person name="Winckler T."/>
            <person name="Tanaka Y."/>
            <person name="Shaulsky G."/>
            <person name="Schleicher M."/>
            <person name="Weinstock G."/>
            <person name="Rosenthal A."/>
            <person name="Cox E.C."/>
            <person name="Chisholm R.L."/>
            <person name="Gibbs R."/>
            <person name="Loomis W.F."/>
            <person name="Platzer M."/>
            <person name="Kay R.R."/>
            <person name="Williams J."/>
            <person name="Dear P.H."/>
            <person name="Noegel A.A."/>
            <person name="Barrell B."/>
            <person name="Kuspa A."/>
        </authorList>
    </citation>
    <scope>NUCLEOTIDE SEQUENCE [LARGE SCALE GENOMIC DNA]</scope>
    <source>
        <strain evidence="11 12">AX4</strain>
    </source>
</reference>
<comment type="cofactor">
    <cofactor evidence="9">
        <name>Fe cation</name>
        <dbReference type="ChEBI" id="CHEBI:24875"/>
    </cofactor>
    <text evidence="9">Binds 1 Fe cation per subunit.</text>
</comment>
<protein>
    <recommendedName>
        <fullName evidence="2 9">Cysteine dioxygenase</fullName>
        <ecNumber evidence="2 9">1.13.11.20</ecNumber>
    </recommendedName>
</protein>
<dbReference type="HOGENOM" id="CLU_1051420_0_0_1"/>
<evidence type="ECO:0000256" key="8">
    <source>
        <dbReference type="PIRSR" id="PIRSR610300-51"/>
    </source>
</evidence>
<dbReference type="OMA" id="MVICWRR"/>
<dbReference type="Gene3D" id="2.60.120.10">
    <property type="entry name" value="Jelly Rolls"/>
    <property type="match status" value="1"/>
</dbReference>
<dbReference type="SMR" id="Q54K68"/>
<dbReference type="PhylomeDB" id="Q54K68"/>
<dbReference type="EC" id="1.13.11.20" evidence="2 9"/>
<dbReference type="STRING" id="44689.Q54K68"/>
<name>Q54K68_DICDI</name>
<feature type="region of interest" description="Disordered" evidence="10">
    <location>
        <begin position="225"/>
        <end position="265"/>
    </location>
</feature>
<dbReference type="RefSeq" id="XP_637187.1">
    <property type="nucleotide sequence ID" value="XM_632095.1"/>
</dbReference>
<dbReference type="KEGG" id="ddi:DDB_G0287555"/>
<evidence type="ECO:0000256" key="3">
    <source>
        <dbReference type="ARBA" id="ARBA00022723"/>
    </source>
</evidence>
<dbReference type="GO" id="GO:0017172">
    <property type="term" value="F:cysteine dioxygenase activity"/>
    <property type="evidence" value="ECO:0000318"/>
    <property type="project" value="GO_Central"/>
</dbReference>
<evidence type="ECO:0000313" key="12">
    <source>
        <dbReference type="Proteomes" id="UP000002195"/>
    </source>
</evidence>
<dbReference type="GO" id="GO:0019448">
    <property type="term" value="P:L-cysteine catabolic process"/>
    <property type="evidence" value="ECO:0000318"/>
    <property type="project" value="GO_Central"/>
</dbReference>
<evidence type="ECO:0000256" key="10">
    <source>
        <dbReference type="SAM" id="MobiDB-lite"/>
    </source>
</evidence>
<dbReference type="FunCoup" id="Q54K68">
    <property type="interactions" value="27"/>
</dbReference>
<feature type="compositionally biased region" description="Low complexity" evidence="10">
    <location>
        <begin position="228"/>
        <end position="265"/>
    </location>
</feature>
<dbReference type="Reactome" id="R-DDI-1614558">
    <property type="pathway name" value="Degradation of cysteine and homocysteine"/>
</dbReference>
<keyword evidence="4 9" id="KW-0223">Dioxygenase</keyword>
<dbReference type="SUPFAM" id="SSF51182">
    <property type="entry name" value="RmlC-like cupins"/>
    <property type="match status" value="1"/>
</dbReference>
<dbReference type="dictyBase" id="DDB_G0287555"/>
<evidence type="ECO:0000256" key="9">
    <source>
        <dbReference type="RuleBase" id="RU366010"/>
    </source>
</evidence>
<dbReference type="GO" id="GO:0008198">
    <property type="term" value="F:ferrous iron binding"/>
    <property type="evidence" value="ECO:0000318"/>
    <property type="project" value="GO_Central"/>
</dbReference>
<keyword evidence="12" id="KW-1185">Reference proteome</keyword>
<dbReference type="GeneID" id="8626189"/>
<dbReference type="Proteomes" id="UP000002195">
    <property type="component" value="Unassembled WGS sequence"/>
</dbReference>
<accession>Q54K68</accession>
<feature type="cross-link" description="3'-(S-cysteinyl)-tyrosine (Cys-Tyr)" evidence="7">
    <location>
        <begin position="108"/>
        <end position="174"/>
    </location>
</feature>
<comment type="caution">
    <text evidence="11">The sequence shown here is derived from an EMBL/GenBank/DDBJ whole genome shotgun (WGS) entry which is preliminary data.</text>
</comment>
<keyword evidence="5 9" id="KW-0560">Oxidoreductase</keyword>
<evidence type="ECO:0000256" key="4">
    <source>
        <dbReference type="ARBA" id="ARBA00022964"/>
    </source>
</evidence>
<dbReference type="EMBL" id="AAFI02000102">
    <property type="protein sequence ID" value="EAL63677.1"/>
    <property type="molecule type" value="Genomic_DNA"/>
</dbReference>
<comment type="similarity">
    <text evidence="1 9">Belongs to the cysteine dioxygenase family.</text>
</comment>
<keyword evidence="7" id="KW-0883">Thioether bond</keyword>
<evidence type="ECO:0000256" key="2">
    <source>
        <dbReference type="ARBA" id="ARBA00013133"/>
    </source>
</evidence>
<feature type="binding site" evidence="8">
    <location>
        <position position="101"/>
    </location>
    <ligand>
        <name>Fe cation</name>
        <dbReference type="ChEBI" id="CHEBI:24875"/>
        <note>catalytic</note>
    </ligand>
</feature>
<dbReference type="eggNOG" id="KOG4064">
    <property type="taxonomic scope" value="Eukaryota"/>
</dbReference>
<dbReference type="PANTHER" id="PTHR12918:SF1">
    <property type="entry name" value="CYSTEINE DIOXYGENASE TYPE 1"/>
    <property type="match status" value="1"/>
</dbReference>
<gene>
    <name evidence="11" type="ORF">DDB_G0287555</name>
</gene>
<comment type="catalytic activity">
    <reaction evidence="9">
        <text>L-cysteine + O2 = 3-sulfino-L-alanine + H(+)</text>
        <dbReference type="Rhea" id="RHEA:20441"/>
        <dbReference type="ChEBI" id="CHEBI:15378"/>
        <dbReference type="ChEBI" id="CHEBI:15379"/>
        <dbReference type="ChEBI" id="CHEBI:35235"/>
        <dbReference type="ChEBI" id="CHEBI:61085"/>
        <dbReference type="EC" id="1.13.11.20"/>
    </reaction>
</comment>
<feature type="binding site" evidence="8">
    <location>
        <position position="159"/>
    </location>
    <ligand>
        <name>Fe cation</name>
        <dbReference type="ChEBI" id="CHEBI:24875"/>
        <note>catalytic</note>
    </ligand>
</feature>
<dbReference type="InterPro" id="IPR010300">
    <property type="entry name" value="CDO_1"/>
</dbReference>
<proteinExistence type="inferred from homology"/>
<feature type="binding site" evidence="8">
    <location>
        <position position="103"/>
    </location>
    <ligand>
        <name>Fe cation</name>
        <dbReference type="ChEBI" id="CHEBI:24875"/>
        <note>catalytic</note>
    </ligand>
</feature>
<keyword evidence="3 8" id="KW-0479">Metal-binding</keyword>
<dbReference type="VEuPathDB" id="AmoebaDB:DDB_G0287555"/>
<dbReference type="CDD" id="cd10548">
    <property type="entry name" value="cupin_CDO"/>
    <property type="match status" value="1"/>
</dbReference>
<dbReference type="AlphaFoldDB" id="Q54K68"/>
<dbReference type="Pfam" id="PF05995">
    <property type="entry name" value="CDO_I"/>
    <property type="match status" value="1"/>
</dbReference>
<dbReference type="PANTHER" id="PTHR12918">
    <property type="entry name" value="CYSTEINE DIOXYGENASE"/>
    <property type="match status" value="1"/>
</dbReference>
<dbReference type="InParanoid" id="Q54K68"/>
<sequence length="265" mass="29856">MNAIDNQNSESFLIDESTLDSPLNRLVENLTEEFKNVQPEGFTGNGQVIVSLLTEYINNHNDWKEYVFYCPYSYSRNLIAKNDMFELMVICWRRGQPSPVHNHEDQRCWMGCVKGQLEETYYVFSDTKSTKGEGLLEQSYTHPIDNGSVGYITDEIAFHRMQSITDETISIHLYSKPITECNIYCPDKGTITRKKLGYFTQYKKKVLNLPTASCGSVQPLSSTPIPQSINNTTSNNSTTVSECLNSNSNSTTTNLSSSSSSVSLI</sequence>
<evidence type="ECO:0000256" key="7">
    <source>
        <dbReference type="PIRSR" id="PIRSR610300-50"/>
    </source>
</evidence>